<protein>
    <submittedName>
        <fullName evidence="1">Uncharacterized protein</fullName>
    </submittedName>
</protein>
<keyword evidence="2" id="KW-1185">Reference proteome</keyword>
<evidence type="ECO:0000313" key="2">
    <source>
        <dbReference type="Proteomes" id="UP001152300"/>
    </source>
</evidence>
<dbReference type="OrthoDB" id="3360643at2759"/>
<dbReference type="EMBL" id="JAPEIS010000016">
    <property type="protein sequence ID" value="KAJ8058692.1"/>
    <property type="molecule type" value="Genomic_DNA"/>
</dbReference>
<reference evidence="1" key="1">
    <citation type="submission" date="2022-11" db="EMBL/GenBank/DDBJ databases">
        <title>Genome Resource of Sclerotinia nivalis Strain SnTB1, a Plant Pathogen Isolated from American Ginseng.</title>
        <authorList>
            <person name="Fan S."/>
        </authorList>
    </citation>
    <scope>NUCLEOTIDE SEQUENCE</scope>
    <source>
        <strain evidence="1">SnTB1</strain>
    </source>
</reference>
<evidence type="ECO:0000313" key="1">
    <source>
        <dbReference type="EMBL" id="KAJ8058692.1"/>
    </source>
</evidence>
<sequence>MRSHKLNVFAGILGLLGMTNFVAAGVVFIEPYAKIVHFRATVIVPKAPTVVQATGIQSFWPALEPASSDAILQIVFANEGKVLGQWSFFEYFQDGVASTGGERVHGKNINVYPGDLISNGFISMDENEMWKGAINAHKWYVNWIVRRGAEGLAKGEVDGGGNATVDLSAHADMGDFTQAVLATELSRAAKWEMGPIDWQNVMIQIEGTSRDWCSVDKLILLNVTLSNVQAVDLLPTSRGATCFFKGFTVTDTMATG</sequence>
<proteinExistence type="predicted"/>
<dbReference type="Proteomes" id="UP001152300">
    <property type="component" value="Unassembled WGS sequence"/>
</dbReference>
<accession>A0A9X0A9U6</accession>
<dbReference type="AlphaFoldDB" id="A0A9X0A9U6"/>
<comment type="caution">
    <text evidence="1">The sequence shown here is derived from an EMBL/GenBank/DDBJ whole genome shotgun (WGS) entry which is preliminary data.</text>
</comment>
<name>A0A9X0A9U6_9HELO</name>
<organism evidence="1 2">
    <name type="scientific">Sclerotinia nivalis</name>
    <dbReference type="NCBI Taxonomy" id="352851"/>
    <lineage>
        <taxon>Eukaryota</taxon>
        <taxon>Fungi</taxon>
        <taxon>Dikarya</taxon>
        <taxon>Ascomycota</taxon>
        <taxon>Pezizomycotina</taxon>
        <taxon>Leotiomycetes</taxon>
        <taxon>Helotiales</taxon>
        <taxon>Sclerotiniaceae</taxon>
        <taxon>Sclerotinia</taxon>
    </lineage>
</organism>
<gene>
    <name evidence="1" type="ORF">OCU04_012864</name>
</gene>